<dbReference type="RefSeq" id="WP_132831435.1">
    <property type="nucleotide sequence ID" value="NZ_SMFP01000022.1"/>
</dbReference>
<accession>A0A4R5EI18</accession>
<proteinExistence type="predicted"/>
<gene>
    <name evidence="1" type="ORF">E1B25_20410</name>
</gene>
<comment type="caution">
    <text evidence="1">The sequence shown here is derived from an EMBL/GenBank/DDBJ whole genome shotgun (WGS) entry which is preliminary data.</text>
</comment>
<evidence type="ECO:0000313" key="1">
    <source>
        <dbReference type="EMBL" id="TDE34155.1"/>
    </source>
</evidence>
<protein>
    <submittedName>
        <fullName evidence="1">Uncharacterized protein</fullName>
    </submittedName>
</protein>
<sequence>MTQRKVPTAPPTADPHDPYKMRTLEQILMLFDGGDFMAEVMTGHQKLMQELLEHNGEHGSKGCSGTMTLQLSYAVGNSGDVGMGAIVTFKPPKKPPSSAGAYINDAGELTLYSPMMKRMHQPVRDVDDYNYDPTTGEIRDIE</sequence>
<dbReference type="EMBL" id="SMFP01000022">
    <property type="protein sequence ID" value="TDE34155.1"/>
    <property type="molecule type" value="Genomic_DNA"/>
</dbReference>
<reference evidence="1 2" key="1">
    <citation type="submission" date="2019-03" db="EMBL/GenBank/DDBJ databases">
        <authorList>
            <person name="Zhang S."/>
        </authorList>
    </citation>
    <scope>NUCLEOTIDE SEQUENCE [LARGE SCALE GENOMIC DNA]</scope>
    <source>
        <strain evidence="1 2">S4J41</strain>
    </source>
</reference>
<evidence type="ECO:0000313" key="2">
    <source>
        <dbReference type="Proteomes" id="UP000294662"/>
    </source>
</evidence>
<dbReference type="OrthoDB" id="7851764at2"/>
<keyword evidence="2" id="KW-1185">Reference proteome</keyword>
<dbReference type="AlphaFoldDB" id="A0A4R5EI18"/>
<dbReference type="Proteomes" id="UP000294662">
    <property type="component" value="Unassembled WGS sequence"/>
</dbReference>
<name>A0A4R5EI18_9RHOB</name>
<organism evidence="1 2">
    <name type="scientific">Antarcticimicrobium sediminis</name>
    <dbReference type="NCBI Taxonomy" id="2546227"/>
    <lineage>
        <taxon>Bacteria</taxon>
        <taxon>Pseudomonadati</taxon>
        <taxon>Pseudomonadota</taxon>
        <taxon>Alphaproteobacteria</taxon>
        <taxon>Rhodobacterales</taxon>
        <taxon>Paracoccaceae</taxon>
        <taxon>Antarcticimicrobium</taxon>
    </lineage>
</organism>